<reference evidence="1 2" key="1">
    <citation type="submission" date="2020-01" db="EMBL/GenBank/DDBJ databases">
        <authorList>
            <consortium name="DOE Joint Genome Institute"/>
            <person name="Haridas S."/>
            <person name="Albert R."/>
            <person name="Binder M."/>
            <person name="Bloem J."/>
            <person name="Labutti K."/>
            <person name="Salamov A."/>
            <person name="Andreopoulos B."/>
            <person name="Baker S.E."/>
            <person name="Barry K."/>
            <person name="Bills G."/>
            <person name="Bluhm B.H."/>
            <person name="Cannon C."/>
            <person name="Castanera R."/>
            <person name="Culley D.E."/>
            <person name="Daum C."/>
            <person name="Ezra D."/>
            <person name="Gonzalez J.B."/>
            <person name="Henrissat B."/>
            <person name="Kuo A."/>
            <person name="Liang C."/>
            <person name="Lipzen A."/>
            <person name="Lutzoni F."/>
            <person name="Magnuson J."/>
            <person name="Mondo S."/>
            <person name="Nolan M."/>
            <person name="Ohm R."/>
            <person name="Pangilinan J."/>
            <person name="Park H.-J.H."/>
            <person name="Ramirez L."/>
            <person name="Alfaro M."/>
            <person name="Sun H."/>
            <person name="Tritt A."/>
            <person name="Yoshinaga Y."/>
            <person name="Zwiers L.-H.L."/>
            <person name="Turgeon B.G."/>
            <person name="Goodwin S.B."/>
            <person name="Spatafora J.W."/>
            <person name="Crous P.W."/>
            <person name="Grigoriev I.V."/>
        </authorList>
    </citation>
    <scope>NUCLEOTIDE SEQUENCE [LARGE SCALE GENOMIC DNA]</scope>
    <source>
        <strain evidence="1 2">CBS 611.86</strain>
    </source>
</reference>
<dbReference type="PANTHER" id="PTHR38116:SF1">
    <property type="entry name" value="BZIP DOMAIN-CONTAINING PROTEIN"/>
    <property type="match status" value="1"/>
</dbReference>
<gene>
    <name evidence="1" type="ORF">BDV95DRAFT_557696</name>
</gene>
<dbReference type="EMBL" id="JAADJZ010000001">
    <property type="protein sequence ID" value="KAF2878526.1"/>
    <property type="molecule type" value="Genomic_DNA"/>
</dbReference>
<sequence length="241" mass="27130">MVLSLAPPQPSTVYPLPNHSSHPEVVRVRSGFYAVDSPIVFPLSSDHLITLIAHNVYRALLTNMVLLHLPTFANCRMASKSLYGIPALPLPTSIPPLLHPTRAQLTTKHPSWIDVFPIPSVRDALIRNLGLFFEDGLCEDTLPAYTIDNIGAMSADRPLIRPSADEEHTGMMVWGEPWEASSWEFTPWFLRKWGWLFQDCYAETLESTNRWRSMRAEDPLLGSTVDWSQGPARRITAEEVA</sequence>
<comment type="caution">
    <text evidence="1">The sequence shown here is derived from an EMBL/GenBank/DDBJ whole genome shotgun (WGS) entry which is preliminary data.</text>
</comment>
<evidence type="ECO:0000313" key="1">
    <source>
        <dbReference type="EMBL" id="KAF2878526.1"/>
    </source>
</evidence>
<dbReference type="Proteomes" id="UP000481861">
    <property type="component" value="Unassembled WGS sequence"/>
</dbReference>
<dbReference type="OrthoDB" id="2245989at2759"/>
<dbReference type="InterPro" id="IPR021833">
    <property type="entry name" value="DUF3425"/>
</dbReference>
<evidence type="ECO:0000313" key="2">
    <source>
        <dbReference type="Proteomes" id="UP000481861"/>
    </source>
</evidence>
<name>A0A7C8IIL0_9PLEO</name>
<protein>
    <submittedName>
        <fullName evidence="1">Uncharacterized protein</fullName>
    </submittedName>
</protein>
<keyword evidence="2" id="KW-1185">Reference proteome</keyword>
<dbReference type="Pfam" id="PF11905">
    <property type="entry name" value="DUF3425"/>
    <property type="match status" value="1"/>
</dbReference>
<organism evidence="1 2">
    <name type="scientific">Massariosphaeria phaeospora</name>
    <dbReference type="NCBI Taxonomy" id="100035"/>
    <lineage>
        <taxon>Eukaryota</taxon>
        <taxon>Fungi</taxon>
        <taxon>Dikarya</taxon>
        <taxon>Ascomycota</taxon>
        <taxon>Pezizomycotina</taxon>
        <taxon>Dothideomycetes</taxon>
        <taxon>Pleosporomycetidae</taxon>
        <taxon>Pleosporales</taxon>
        <taxon>Pleosporales incertae sedis</taxon>
        <taxon>Massariosphaeria</taxon>
    </lineage>
</organism>
<proteinExistence type="predicted"/>
<dbReference type="AlphaFoldDB" id="A0A7C8IIL0"/>
<accession>A0A7C8IIL0</accession>
<dbReference type="PANTHER" id="PTHR38116">
    <property type="entry name" value="CHROMOSOME 7, WHOLE GENOME SHOTGUN SEQUENCE"/>
    <property type="match status" value="1"/>
</dbReference>